<dbReference type="InterPro" id="IPR054765">
    <property type="entry name" value="SLBB_dom"/>
</dbReference>
<sequence length="221" mass="24933">MPRASAKVENAVESLDESIFKVARMRPERMLEEYRLMKYDTINIMAIGFPNGIGVNDVTVGVDGMVRLPYTGNLKLVGLTLDEARDLIHEKLSRYFKLPELNVYMKSYGPRKVYVMGNVNAPGIKEMGVDNMNVYAAVSAAGGVDRKGRSKHVQLIRQIDGVLYYREINLDAFVKKHDMSQNIALEDGDIVYVPDSGKIIFSEDIAPYINLYATYRTIVRD</sequence>
<evidence type="ECO:0000256" key="4">
    <source>
        <dbReference type="ARBA" id="ARBA00022452"/>
    </source>
</evidence>
<dbReference type="AlphaFoldDB" id="A0A6I2UKE1"/>
<dbReference type="Proteomes" id="UP000433181">
    <property type="component" value="Unassembled WGS sequence"/>
</dbReference>
<keyword evidence="11" id="KW-0472">Membrane</keyword>
<evidence type="ECO:0000256" key="3">
    <source>
        <dbReference type="ARBA" id="ARBA00022448"/>
    </source>
</evidence>
<keyword evidence="10" id="KW-0626">Porin</keyword>
<dbReference type="Pfam" id="PF22461">
    <property type="entry name" value="SLBB_2"/>
    <property type="match status" value="1"/>
</dbReference>
<feature type="domain" description="SLBB" evidence="16">
    <location>
        <begin position="111"/>
        <end position="193"/>
    </location>
</feature>
<dbReference type="GO" id="GO:0006811">
    <property type="term" value="P:monoatomic ion transport"/>
    <property type="evidence" value="ECO:0007669"/>
    <property type="project" value="UniProtKB-KW"/>
</dbReference>
<keyword evidence="13" id="KW-0998">Cell outer membrane</keyword>
<dbReference type="InterPro" id="IPR049712">
    <property type="entry name" value="Poly_export"/>
</dbReference>
<evidence type="ECO:0000256" key="9">
    <source>
        <dbReference type="ARBA" id="ARBA00023065"/>
    </source>
</evidence>
<organism evidence="17 18">
    <name type="scientific">Anaerovibrio slackiae</name>
    <dbReference type="NCBI Taxonomy" id="2652309"/>
    <lineage>
        <taxon>Bacteria</taxon>
        <taxon>Bacillati</taxon>
        <taxon>Bacillota</taxon>
        <taxon>Negativicutes</taxon>
        <taxon>Selenomonadales</taxon>
        <taxon>Selenomonadaceae</taxon>
        <taxon>Anaerovibrio</taxon>
    </lineage>
</organism>
<evidence type="ECO:0000256" key="1">
    <source>
        <dbReference type="ARBA" id="ARBA00004571"/>
    </source>
</evidence>
<dbReference type="Gene3D" id="3.10.560.10">
    <property type="entry name" value="Outer membrane lipoprotein wza domain like"/>
    <property type="match status" value="1"/>
</dbReference>
<evidence type="ECO:0000256" key="5">
    <source>
        <dbReference type="ARBA" id="ARBA00022597"/>
    </source>
</evidence>
<keyword evidence="18" id="KW-1185">Reference proteome</keyword>
<evidence type="ECO:0000256" key="8">
    <source>
        <dbReference type="ARBA" id="ARBA00023047"/>
    </source>
</evidence>
<protein>
    <submittedName>
        <fullName evidence="17">Polysaccharide export protein</fullName>
    </submittedName>
</protein>
<dbReference type="InterPro" id="IPR003715">
    <property type="entry name" value="Poly_export_N"/>
</dbReference>
<evidence type="ECO:0000259" key="16">
    <source>
        <dbReference type="Pfam" id="PF22461"/>
    </source>
</evidence>
<evidence type="ECO:0000256" key="13">
    <source>
        <dbReference type="ARBA" id="ARBA00023237"/>
    </source>
</evidence>
<evidence type="ECO:0000259" key="15">
    <source>
        <dbReference type="Pfam" id="PF02563"/>
    </source>
</evidence>
<evidence type="ECO:0000256" key="7">
    <source>
        <dbReference type="ARBA" id="ARBA00022729"/>
    </source>
</evidence>
<evidence type="ECO:0000256" key="10">
    <source>
        <dbReference type="ARBA" id="ARBA00023114"/>
    </source>
</evidence>
<dbReference type="GO" id="GO:0009279">
    <property type="term" value="C:cell outer membrane"/>
    <property type="evidence" value="ECO:0007669"/>
    <property type="project" value="UniProtKB-SubCell"/>
</dbReference>
<evidence type="ECO:0000256" key="14">
    <source>
        <dbReference type="ARBA" id="ARBA00023288"/>
    </source>
</evidence>
<keyword evidence="6" id="KW-0812">Transmembrane</keyword>
<evidence type="ECO:0000256" key="12">
    <source>
        <dbReference type="ARBA" id="ARBA00023139"/>
    </source>
</evidence>
<comment type="caution">
    <text evidence="17">The sequence shown here is derived from an EMBL/GenBank/DDBJ whole genome shotgun (WGS) entry which is preliminary data.</text>
</comment>
<dbReference type="PANTHER" id="PTHR33619">
    <property type="entry name" value="POLYSACCHARIDE EXPORT PROTEIN GFCE-RELATED"/>
    <property type="match status" value="1"/>
</dbReference>
<evidence type="ECO:0000256" key="6">
    <source>
        <dbReference type="ARBA" id="ARBA00022692"/>
    </source>
</evidence>
<evidence type="ECO:0000313" key="17">
    <source>
        <dbReference type="EMBL" id="MSU09611.1"/>
    </source>
</evidence>
<evidence type="ECO:0000313" key="18">
    <source>
        <dbReference type="Proteomes" id="UP000433181"/>
    </source>
</evidence>
<dbReference type="GO" id="GO:0015159">
    <property type="term" value="F:polysaccharide transmembrane transporter activity"/>
    <property type="evidence" value="ECO:0007669"/>
    <property type="project" value="InterPro"/>
</dbReference>
<dbReference type="Pfam" id="PF02563">
    <property type="entry name" value="Poly_export"/>
    <property type="match status" value="1"/>
</dbReference>
<gene>
    <name evidence="17" type="ORF">FYJ84_11535</name>
</gene>
<keyword evidence="9" id="KW-0406">Ion transport</keyword>
<dbReference type="EMBL" id="VUNR01000028">
    <property type="protein sequence ID" value="MSU09611.1"/>
    <property type="molecule type" value="Genomic_DNA"/>
</dbReference>
<dbReference type="GO" id="GO:0046930">
    <property type="term" value="C:pore complex"/>
    <property type="evidence" value="ECO:0007669"/>
    <property type="project" value="UniProtKB-KW"/>
</dbReference>
<evidence type="ECO:0000256" key="2">
    <source>
        <dbReference type="ARBA" id="ARBA00009450"/>
    </source>
</evidence>
<comment type="subcellular location">
    <subcellularLocation>
        <location evidence="1">Cell outer membrane</location>
        <topology evidence="1">Multi-pass membrane protein</topology>
    </subcellularLocation>
</comment>
<dbReference type="GO" id="GO:0015288">
    <property type="term" value="F:porin activity"/>
    <property type="evidence" value="ECO:0007669"/>
    <property type="project" value="UniProtKB-KW"/>
</dbReference>
<keyword evidence="3" id="KW-0813">Transport</keyword>
<keyword evidence="12" id="KW-0564">Palmitate</keyword>
<keyword evidence="7" id="KW-0732">Signal</keyword>
<keyword evidence="14" id="KW-0449">Lipoprotein</keyword>
<accession>A0A6I2UKE1</accession>
<comment type="similarity">
    <text evidence="2">Belongs to the BexD/CtrA/VexA family.</text>
</comment>
<proteinExistence type="inferred from homology"/>
<keyword evidence="4" id="KW-1134">Transmembrane beta strand</keyword>
<feature type="domain" description="Polysaccharide export protein N-terminal" evidence="15">
    <location>
        <begin position="32"/>
        <end position="105"/>
    </location>
</feature>
<keyword evidence="8" id="KW-0625">Polysaccharide transport</keyword>
<evidence type="ECO:0000256" key="11">
    <source>
        <dbReference type="ARBA" id="ARBA00023136"/>
    </source>
</evidence>
<dbReference type="PANTHER" id="PTHR33619:SF3">
    <property type="entry name" value="POLYSACCHARIDE EXPORT PROTEIN GFCE-RELATED"/>
    <property type="match status" value="1"/>
</dbReference>
<reference evidence="17 18" key="1">
    <citation type="submission" date="2019-08" db="EMBL/GenBank/DDBJ databases">
        <title>In-depth cultivation of the pig gut microbiome towards novel bacterial diversity and tailored functional studies.</title>
        <authorList>
            <person name="Wylensek D."/>
            <person name="Hitch T.C.A."/>
            <person name="Clavel T."/>
        </authorList>
    </citation>
    <scope>NUCLEOTIDE SEQUENCE [LARGE SCALE GENOMIC DNA]</scope>
    <source>
        <strain evidence="17 18">WCA-693-APC-5D-A</strain>
    </source>
</reference>
<keyword evidence="5" id="KW-0762">Sugar transport</keyword>
<name>A0A6I2UKE1_9FIRM</name>